<organism evidence="4 5">
    <name type="scientific">Heterodera trifolii</name>
    <dbReference type="NCBI Taxonomy" id="157864"/>
    <lineage>
        <taxon>Eukaryota</taxon>
        <taxon>Metazoa</taxon>
        <taxon>Ecdysozoa</taxon>
        <taxon>Nematoda</taxon>
        <taxon>Chromadorea</taxon>
        <taxon>Rhabditida</taxon>
        <taxon>Tylenchina</taxon>
        <taxon>Tylenchomorpha</taxon>
        <taxon>Tylenchoidea</taxon>
        <taxon>Heteroderidae</taxon>
        <taxon>Heteroderinae</taxon>
        <taxon>Heterodera</taxon>
    </lineage>
</organism>
<feature type="compositionally biased region" description="Polar residues" evidence="1">
    <location>
        <begin position="73"/>
        <end position="82"/>
    </location>
</feature>
<reference evidence="4 5" key="1">
    <citation type="submission" date="2024-10" db="EMBL/GenBank/DDBJ databases">
        <authorList>
            <person name="Kim D."/>
        </authorList>
    </citation>
    <scope>NUCLEOTIDE SEQUENCE [LARGE SCALE GENOMIC DNA]</scope>
    <source>
        <strain evidence="4">BH-2024</strain>
    </source>
</reference>
<dbReference type="InterPro" id="IPR000210">
    <property type="entry name" value="BTB/POZ_dom"/>
</dbReference>
<keyword evidence="5" id="KW-1185">Reference proteome</keyword>
<name>A0ABD2KUD2_9BILA</name>
<dbReference type="Proteomes" id="UP001620626">
    <property type="component" value="Unassembled WGS sequence"/>
</dbReference>
<dbReference type="PANTHER" id="PTHR45774:SF4">
    <property type="entry name" value="AXUNDEAD, ISOFORM F"/>
    <property type="match status" value="1"/>
</dbReference>
<feature type="signal peptide" evidence="2">
    <location>
        <begin position="1"/>
        <end position="21"/>
    </location>
</feature>
<dbReference type="PANTHER" id="PTHR45774">
    <property type="entry name" value="BTB/POZ DOMAIN-CONTAINING"/>
    <property type="match status" value="1"/>
</dbReference>
<protein>
    <recommendedName>
        <fullName evidence="3">BTB domain-containing protein</fullName>
    </recommendedName>
</protein>
<feature type="region of interest" description="Disordered" evidence="1">
    <location>
        <begin position="44"/>
        <end position="126"/>
    </location>
</feature>
<dbReference type="Pfam" id="PF00651">
    <property type="entry name" value="BTB"/>
    <property type="match status" value="1"/>
</dbReference>
<evidence type="ECO:0000259" key="3">
    <source>
        <dbReference type="PROSITE" id="PS50097"/>
    </source>
</evidence>
<dbReference type="SUPFAM" id="SSF54695">
    <property type="entry name" value="POZ domain"/>
    <property type="match status" value="1"/>
</dbReference>
<feature type="chain" id="PRO_5044742129" description="BTB domain-containing protein" evidence="2">
    <location>
        <begin position="22"/>
        <end position="289"/>
    </location>
</feature>
<sequence length="289" mass="31748">MKIFYPAFLCAFLNFLLLAQASPPKSDVKQSSVGKSNSIKRWFKSSKSAGKSKDKASSASSPSTHEADPQKTIVASSPSTIETDPKKTIVAGSVSTQEADPQKTDVLSSASTHKAEPKKSISSSSELKKCDLTSRMDSLLCSSEEADIYFLVKEEQTGKEQLIPAHKPNLLASSEFFATMFDFNEQNEQNKTWTADNPFVVTDISIEAFKIMLRFIYTDNFSEVNADNLLSVLHAADQYGVSALVDECVAFPISKMKNVFLALAEAQYIGVKSLNGKDFLEIEASYLKF</sequence>
<evidence type="ECO:0000313" key="4">
    <source>
        <dbReference type="EMBL" id="KAL3106429.1"/>
    </source>
</evidence>
<comment type="caution">
    <text evidence="4">The sequence shown here is derived from an EMBL/GenBank/DDBJ whole genome shotgun (WGS) entry which is preliminary data.</text>
</comment>
<gene>
    <name evidence="4" type="ORF">niasHT_012168</name>
</gene>
<dbReference type="Gene3D" id="3.30.710.10">
    <property type="entry name" value="Potassium Channel Kv1.1, Chain A"/>
    <property type="match status" value="1"/>
</dbReference>
<keyword evidence="2" id="KW-0732">Signal</keyword>
<dbReference type="InterPro" id="IPR011333">
    <property type="entry name" value="SKP1/BTB/POZ_sf"/>
</dbReference>
<accession>A0ABD2KUD2</accession>
<feature type="domain" description="BTB" evidence="3">
    <location>
        <begin position="146"/>
        <end position="225"/>
    </location>
</feature>
<feature type="compositionally biased region" description="Polar residues" evidence="1">
    <location>
        <begin position="93"/>
        <end position="112"/>
    </location>
</feature>
<evidence type="ECO:0000313" key="5">
    <source>
        <dbReference type="Proteomes" id="UP001620626"/>
    </source>
</evidence>
<proteinExistence type="predicted"/>
<evidence type="ECO:0000256" key="1">
    <source>
        <dbReference type="SAM" id="MobiDB-lite"/>
    </source>
</evidence>
<evidence type="ECO:0000256" key="2">
    <source>
        <dbReference type="SAM" id="SignalP"/>
    </source>
</evidence>
<dbReference type="PROSITE" id="PS50097">
    <property type="entry name" value="BTB"/>
    <property type="match status" value="1"/>
</dbReference>
<dbReference type="AlphaFoldDB" id="A0ABD2KUD2"/>
<dbReference type="EMBL" id="JBICBT010000650">
    <property type="protein sequence ID" value="KAL3106429.1"/>
    <property type="molecule type" value="Genomic_DNA"/>
</dbReference>
<dbReference type="SMART" id="SM00225">
    <property type="entry name" value="BTB"/>
    <property type="match status" value="1"/>
</dbReference>